<protein>
    <submittedName>
        <fullName evidence="2">Uncharacterized protein</fullName>
    </submittedName>
</protein>
<dbReference type="OrthoDB" id="2506384at2759"/>
<evidence type="ECO:0000313" key="3">
    <source>
        <dbReference type="Proteomes" id="UP000765509"/>
    </source>
</evidence>
<name>A0A9Q3HEN1_9BASI</name>
<sequence>MTISPVMEAATFIRSLNNGRDLTGLIKTLYDITQFNLSTVVYQVAVEHSRQQQPTDQALFKNSKFQQKPKQEENKFKGKGQKFGKKPEKENKQSTTKTEADKCFEIVEKMIPNLQETMNQHSANLVTKQPEKMASSDSNTFMIRKEMVLCVDEGSKISLDSMTGKYVVNGLKLLKSPVNVQHKITTNDSPVLITHKGTLELKELTIYLVLFAPKFPVNSLSVSQLLDHGMKPVINNNSFFLKKGKSIIDFSKEKEICFLLNFHLKEPS</sequence>
<evidence type="ECO:0000256" key="1">
    <source>
        <dbReference type="SAM" id="MobiDB-lite"/>
    </source>
</evidence>
<organism evidence="2 3">
    <name type="scientific">Austropuccinia psidii MF-1</name>
    <dbReference type="NCBI Taxonomy" id="1389203"/>
    <lineage>
        <taxon>Eukaryota</taxon>
        <taxon>Fungi</taxon>
        <taxon>Dikarya</taxon>
        <taxon>Basidiomycota</taxon>
        <taxon>Pucciniomycotina</taxon>
        <taxon>Pucciniomycetes</taxon>
        <taxon>Pucciniales</taxon>
        <taxon>Sphaerophragmiaceae</taxon>
        <taxon>Austropuccinia</taxon>
    </lineage>
</organism>
<dbReference type="Proteomes" id="UP000765509">
    <property type="component" value="Unassembled WGS sequence"/>
</dbReference>
<feature type="compositionally biased region" description="Basic and acidic residues" evidence="1">
    <location>
        <begin position="85"/>
        <end position="97"/>
    </location>
</feature>
<comment type="caution">
    <text evidence="2">The sequence shown here is derived from an EMBL/GenBank/DDBJ whole genome shotgun (WGS) entry which is preliminary data.</text>
</comment>
<proteinExistence type="predicted"/>
<keyword evidence="3" id="KW-1185">Reference proteome</keyword>
<reference evidence="2" key="1">
    <citation type="submission" date="2021-03" db="EMBL/GenBank/DDBJ databases">
        <title>Draft genome sequence of rust myrtle Austropuccinia psidii MF-1, a brazilian biotype.</title>
        <authorList>
            <person name="Quecine M.C."/>
            <person name="Pachon D.M.R."/>
            <person name="Bonatelli M.L."/>
            <person name="Correr F.H."/>
            <person name="Franceschini L.M."/>
            <person name="Leite T.F."/>
            <person name="Margarido G.R.A."/>
            <person name="Almeida C.A."/>
            <person name="Ferrarezi J.A."/>
            <person name="Labate C.A."/>
        </authorList>
    </citation>
    <scope>NUCLEOTIDE SEQUENCE</scope>
    <source>
        <strain evidence="2">MF-1</strain>
    </source>
</reference>
<accession>A0A9Q3HEN1</accession>
<dbReference type="EMBL" id="AVOT02015491">
    <property type="protein sequence ID" value="MBW0499839.1"/>
    <property type="molecule type" value="Genomic_DNA"/>
</dbReference>
<evidence type="ECO:0000313" key="2">
    <source>
        <dbReference type="EMBL" id="MBW0499839.1"/>
    </source>
</evidence>
<gene>
    <name evidence="2" type="ORF">O181_039554</name>
</gene>
<dbReference type="AlphaFoldDB" id="A0A9Q3HEN1"/>
<feature type="region of interest" description="Disordered" evidence="1">
    <location>
        <begin position="52"/>
        <end position="97"/>
    </location>
</feature>